<keyword evidence="3" id="KW-1185">Reference proteome</keyword>
<dbReference type="Pfam" id="PF13378">
    <property type="entry name" value="MR_MLE_C"/>
    <property type="match status" value="1"/>
</dbReference>
<evidence type="ECO:0000313" key="3">
    <source>
        <dbReference type="Proteomes" id="UP001239085"/>
    </source>
</evidence>
<proteinExistence type="predicted"/>
<name>A0ABU0P7Z7_9MICO</name>
<evidence type="ECO:0000259" key="1">
    <source>
        <dbReference type="Pfam" id="PF13378"/>
    </source>
</evidence>
<dbReference type="EMBL" id="JAUSXK010000001">
    <property type="protein sequence ID" value="MDQ0643443.1"/>
    <property type="molecule type" value="Genomic_DNA"/>
</dbReference>
<dbReference type="InterPro" id="IPR029065">
    <property type="entry name" value="Enolase_C-like"/>
</dbReference>
<dbReference type="Gene3D" id="3.30.390.10">
    <property type="entry name" value="Enolase-like, N-terminal domain"/>
    <property type="match status" value="1"/>
</dbReference>
<protein>
    <submittedName>
        <fullName evidence="2">L-alanine-DL-glutamate epimerase-like enolase superfamily enzyme</fullName>
    </submittedName>
</protein>
<dbReference type="InterPro" id="IPR036849">
    <property type="entry name" value="Enolase-like_C_sf"/>
</dbReference>
<accession>A0ABU0P7Z7</accession>
<dbReference type="InterPro" id="IPR029017">
    <property type="entry name" value="Enolase-like_N"/>
</dbReference>
<organism evidence="2 3">
    <name type="scientific">Microbacterium murale</name>
    <dbReference type="NCBI Taxonomy" id="1081040"/>
    <lineage>
        <taxon>Bacteria</taxon>
        <taxon>Bacillati</taxon>
        <taxon>Actinomycetota</taxon>
        <taxon>Actinomycetes</taxon>
        <taxon>Micrococcales</taxon>
        <taxon>Microbacteriaceae</taxon>
        <taxon>Microbacterium</taxon>
    </lineage>
</organism>
<gene>
    <name evidence="2" type="ORF">QFZ46_001603</name>
</gene>
<feature type="domain" description="Enolase C-terminal" evidence="1">
    <location>
        <begin position="4"/>
        <end position="64"/>
    </location>
</feature>
<reference evidence="2 3" key="1">
    <citation type="submission" date="2023-07" db="EMBL/GenBank/DDBJ databases">
        <title>Comparative genomics of wheat-associated soil bacteria to identify genetic determinants of phenazine resistance.</title>
        <authorList>
            <person name="Mouncey N."/>
        </authorList>
    </citation>
    <scope>NUCLEOTIDE SEQUENCE [LARGE SCALE GENOMIC DNA]</scope>
    <source>
        <strain evidence="2 3">W2I7</strain>
    </source>
</reference>
<dbReference type="Gene3D" id="3.20.20.120">
    <property type="entry name" value="Enolase-like C-terminal domain"/>
    <property type="match status" value="1"/>
</dbReference>
<evidence type="ECO:0000313" key="2">
    <source>
        <dbReference type="EMBL" id="MDQ0643443.1"/>
    </source>
</evidence>
<sequence length="78" mass="8480">MLETGIGRAANAALAALPGFTLPGDISGSDRFFREDIVTEPLRMHDGVVDVPNGPGFGVDIDEDHLERFRTQLVEVTR</sequence>
<dbReference type="SUPFAM" id="SSF51604">
    <property type="entry name" value="Enolase C-terminal domain-like"/>
    <property type="match status" value="1"/>
</dbReference>
<comment type="caution">
    <text evidence="2">The sequence shown here is derived from an EMBL/GenBank/DDBJ whole genome shotgun (WGS) entry which is preliminary data.</text>
</comment>
<dbReference type="Proteomes" id="UP001239085">
    <property type="component" value="Unassembled WGS sequence"/>
</dbReference>